<dbReference type="EMBL" id="VSRR010024425">
    <property type="protein sequence ID" value="MPC66195.1"/>
    <property type="molecule type" value="Genomic_DNA"/>
</dbReference>
<reference evidence="1 2" key="1">
    <citation type="submission" date="2019-05" db="EMBL/GenBank/DDBJ databases">
        <title>Another draft genome of Portunus trituberculatus and its Hox gene families provides insights of decapod evolution.</title>
        <authorList>
            <person name="Jeong J.-H."/>
            <person name="Song I."/>
            <person name="Kim S."/>
            <person name="Choi T."/>
            <person name="Kim D."/>
            <person name="Ryu S."/>
            <person name="Kim W."/>
        </authorList>
    </citation>
    <scope>NUCLEOTIDE SEQUENCE [LARGE SCALE GENOMIC DNA]</scope>
    <source>
        <tissue evidence="1">Muscle</tissue>
    </source>
</reference>
<gene>
    <name evidence="1" type="ORF">E2C01_060341</name>
</gene>
<keyword evidence="2" id="KW-1185">Reference proteome</keyword>
<name>A0A5B7H969_PORTR</name>
<protein>
    <submittedName>
        <fullName evidence="1">Uncharacterized protein</fullName>
    </submittedName>
</protein>
<accession>A0A5B7H969</accession>
<dbReference type="Proteomes" id="UP000324222">
    <property type="component" value="Unassembled WGS sequence"/>
</dbReference>
<organism evidence="1 2">
    <name type="scientific">Portunus trituberculatus</name>
    <name type="common">Swimming crab</name>
    <name type="synonym">Neptunus trituberculatus</name>
    <dbReference type="NCBI Taxonomy" id="210409"/>
    <lineage>
        <taxon>Eukaryota</taxon>
        <taxon>Metazoa</taxon>
        <taxon>Ecdysozoa</taxon>
        <taxon>Arthropoda</taxon>
        <taxon>Crustacea</taxon>
        <taxon>Multicrustacea</taxon>
        <taxon>Malacostraca</taxon>
        <taxon>Eumalacostraca</taxon>
        <taxon>Eucarida</taxon>
        <taxon>Decapoda</taxon>
        <taxon>Pleocyemata</taxon>
        <taxon>Brachyura</taxon>
        <taxon>Eubrachyura</taxon>
        <taxon>Portunoidea</taxon>
        <taxon>Portunidae</taxon>
        <taxon>Portuninae</taxon>
        <taxon>Portunus</taxon>
    </lineage>
</organism>
<evidence type="ECO:0000313" key="1">
    <source>
        <dbReference type="EMBL" id="MPC66195.1"/>
    </source>
</evidence>
<evidence type="ECO:0000313" key="2">
    <source>
        <dbReference type="Proteomes" id="UP000324222"/>
    </source>
</evidence>
<sequence length="165" mass="17070">MSIKRGKTKLHIIVCTAPAVSTTVSTTTATTTTIISVITTTGSTITATTTDTIRNTITATTATKPTKAAQPLLTLSWTDAVGQVTPRARPPADTSRPGVVLRGGLRETRVPLIQSQRSGYSRGGVPLSCCCCLLSTTAAESLYHGGAGAAFSSTAAEAFFYISVM</sequence>
<dbReference type="AlphaFoldDB" id="A0A5B7H969"/>
<comment type="caution">
    <text evidence="1">The sequence shown here is derived from an EMBL/GenBank/DDBJ whole genome shotgun (WGS) entry which is preliminary data.</text>
</comment>
<proteinExistence type="predicted"/>